<dbReference type="InterPro" id="IPR036291">
    <property type="entry name" value="NAD(P)-bd_dom_sf"/>
</dbReference>
<dbReference type="AlphaFoldDB" id="A0A6A4XEQ2"/>
<dbReference type="PANTHER" id="PTHR43205:SF7">
    <property type="entry name" value="PROSTAGLANDIN REDUCTASE 1"/>
    <property type="match status" value="1"/>
</dbReference>
<gene>
    <name evidence="2" type="primary">Ptgr1_6</name>
    <name evidence="2" type="ORF">FJT64_001527</name>
</gene>
<dbReference type="Proteomes" id="UP000440578">
    <property type="component" value="Unassembled WGS sequence"/>
</dbReference>
<keyword evidence="3" id="KW-1185">Reference proteome</keyword>
<sequence>MLVRLGSGRRPVRESAAPATCSKVRANYICRGTSERCPRSLLARDMSGSARVWVLAARPQGAAKASDFQLQDEPLAEPQEGEVLLEAEFLSVDPFMRAFASQLPLNEPMPGTQVARVVQSRIVNAAAGAVGSVVGQLGKLLGARVIGYAGDQEKVDWLKSTLKLDEAFNYKTQDLAETLRSAAPDGVNCYFDAVGGKFSQTVVQHMADGGRIACIGASSGYNSAAPPTTGPFPEISIITKQLTISGFQYFAQDLTSEKMQKARAKLAQLVADGKLEARQTFTDGFQNMAQALLDMMDGKNTGKMVVRV</sequence>
<dbReference type="InterPro" id="IPR045010">
    <property type="entry name" value="MDR_fam"/>
</dbReference>
<feature type="domain" description="Enoyl reductase (ER)" evidence="1">
    <location>
        <begin position="64"/>
        <end position="306"/>
    </location>
</feature>
<evidence type="ECO:0000259" key="1">
    <source>
        <dbReference type="SMART" id="SM00829"/>
    </source>
</evidence>
<dbReference type="InterPro" id="IPR011032">
    <property type="entry name" value="GroES-like_sf"/>
</dbReference>
<dbReference type="SUPFAM" id="SSF51735">
    <property type="entry name" value="NAD(P)-binding Rossmann-fold domains"/>
    <property type="match status" value="1"/>
</dbReference>
<evidence type="ECO:0000313" key="2">
    <source>
        <dbReference type="EMBL" id="KAF0314524.1"/>
    </source>
</evidence>
<dbReference type="EMBL" id="VIIS01000015">
    <property type="protein sequence ID" value="KAF0314524.1"/>
    <property type="molecule type" value="Genomic_DNA"/>
</dbReference>
<organism evidence="2 3">
    <name type="scientific">Amphibalanus amphitrite</name>
    <name type="common">Striped barnacle</name>
    <name type="synonym">Balanus amphitrite</name>
    <dbReference type="NCBI Taxonomy" id="1232801"/>
    <lineage>
        <taxon>Eukaryota</taxon>
        <taxon>Metazoa</taxon>
        <taxon>Ecdysozoa</taxon>
        <taxon>Arthropoda</taxon>
        <taxon>Crustacea</taxon>
        <taxon>Multicrustacea</taxon>
        <taxon>Cirripedia</taxon>
        <taxon>Thoracica</taxon>
        <taxon>Thoracicalcarea</taxon>
        <taxon>Balanomorpha</taxon>
        <taxon>Balanoidea</taxon>
        <taxon>Balanidae</taxon>
        <taxon>Amphibalaninae</taxon>
        <taxon>Amphibalanus</taxon>
    </lineage>
</organism>
<dbReference type="SMART" id="SM00829">
    <property type="entry name" value="PKS_ER"/>
    <property type="match status" value="1"/>
</dbReference>
<protein>
    <submittedName>
        <fullName evidence="2">Prostaglandin reductase 1</fullName>
    </submittedName>
</protein>
<evidence type="ECO:0000313" key="3">
    <source>
        <dbReference type="Proteomes" id="UP000440578"/>
    </source>
</evidence>
<comment type="caution">
    <text evidence="2">The sequence shown here is derived from an EMBL/GenBank/DDBJ whole genome shotgun (WGS) entry which is preliminary data.</text>
</comment>
<dbReference type="GO" id="GO:0006693">
    <property type="term" value="P:prostaglandin metabolic process"/>
    <property type="evidence" value="ECO:0007669"/>
    <property type="project" value="TreeGrafter"/>
</dbReference>
<dbReference type="Pfam" id="PF00107">
    <property type="entry name" value="ADH_zinc_N"/>
    <property type="match status" value="1"/>
</dbReference>
<dbReference type="Gene3D" id="3.40.50.720">
    <property type="entry name" value="NAD(P)-binding Rossmann-like Domain"/>
    <property type="match status" value="1"/>
</dbReference>
<name>A0A6A4XEQ2_AMPAM</name>
<reference evidence="2 3" key="1">
    <citation type="submission" date="2019-07" db="EMBL/GenBank/DDBJ databases">
        <title>Draft genome assembly of a fouling barnacle, Amphibalanus amphitrite (Darwin, 1854): The first reference genome for Thecostraca.</title>
        <authorList>
            <person name="Kim W."/>
        </authorList>
    </citation>
    <scope>NUCLEOTIDE SEQUENCE [LARGE SCALE GENOMIC DNA]</scope>
    <source>
        <strain evidence="2">SNU_AA5</strain>
        <tissue evidence="2">Soma without cirri and trophi</tissue>
    </source>
</reference>
<dbReference type="PANTHER" id="PTHR43205">
    <property type="entry name" value="PROSTAGLANDIN REDUCTASE"/>
    <property type="match status" value="1"/>
</dbReference>
<accession>A0A6A4XEQ2</accession>
<dbReference type="GO" id="GO:0047522">
    <property type="term" value="F:15-oxoprostaglandin 13-reductase [NAD(P)+] activity"/>
    <property type="evidence" value="ECO:0007669"/>
    <property type="project" value="UniProtKB-EC"/>
</dbReference>
<proteinExistence type="predicted"/>
<dbReference type="InterPro" id="IPR020843">
    <property type="entry name" value="ER"/>
</dbReference>
<dbReference type="OrthoDB" id="809632at2759"/>
<dbReference type="InterPro" id="IPR013149">
    <property type="entry name" value="ADH-like_C"/>
</dbReference>
<dbReference type="SUPFAM" id="SSF50129">
    <property type="entry name" value="GroES-like"/>
    <property type="match status" value="1"/>
</dbReference>